<dbReference type="SUPFAM" id="SSF46894">
    <property type="entry name" value="C-terminal effector domain of the bipartite response regulators"/>
    <property type="match status" value="1"/>
</dbReference>
<dbReference type="AlphaFoldDB" id="A0A163ZMC2"/>
<feature type="domain" description="HTH luxR-type" evidence="1">
    <location>
        <begin position="345"/>
        <end position="402"/>
    </location>
</feature>
<sequence length="415" mass="45219">MAFRAHHHRDRRFPNGLGNCLVSVVLHDGCCFLTLTTETRAAGTVLLDTSVNFEVLVDEIYEAGILPERWPQVFDRLAEIADAEGSLIFAAAPGTPRWMSSEKIRERIDRWTKGPFAHNNPRAERLIPNTEPRFLTDLDRFTVEELDNESFYRDLLRPGGLGWCVGTSIRSPSGDMLVLSVEKAFAKGPVPRAIAEQFDQLRPHLARAAVLAGRLGFERARTAVATMEMIGLPAAALTQAGRVVATNPGFLASTATVSVGAQDQVQFSYPTANTLFLEALAKPVSLAKTGRSIPIAGTDKSPPLIAHVLPLRLAGLDVFAGAVSILFLTPITQQRSPGPELLQALFDLTPAEARITSLLIDGNSVDSISKMQSVSLNTVRTQLKSVFMKTGVDRQVDLVRLLGQPRVQLIPDRDA</sequence>
<dbReference type="InterPro" id="IPR016032">
    <property type="entry name" value="Sig_transdc_resp-reg_C-effctor"/>
</dbReference>
<dbReference type="GO" id="GO:0003677">
    <property type="term" value="F:DNA binding"/>
    <property type="evidence" value="ECO:0007669"/>
    <property type="project" value="InterPro"/>
</dbReference>
<dbReference type="GO" id="GO:0006355">
    <property type="term" value="P:regulation of DNA-templated transcription"/>
    <property type="evidence" value="ECO:0007669"/>
    <property type="project" value="InterPro"/>
</dbReference>
<organism evidence="2 3">
    <name type="scientific">Tardiphaga robiniae</name>
    <dbReference type="NCBI Taxonomy" id="943830"/>
    <lineage>
        <taxon>Bacteria</taxon>
        <taxon>Pseudomonadati</taxon>
        <taxon>Pseudomonadota</taxon>
        <taxon>Alphaproteobacteria</taxon>
        <taxon>Hyphomicrobiales</taxon>
        <taxon>Nitrobacteraceae</taxon>
        <taxon>Tardiphaga</taxon>
    </lineage>
</organism>
<protein>
    <recommendedName>
        <fullName evidence="1">HTH luxR-type domain-containing protein</fullName>
    </recommendedName>
</protein>
<proteinExistence type="predicted"/>
<dbReference type="Proteomes" id="UP000076574">
    <property type="component" value="Unassembled WGS sequence"/>
</dbReference>
<name>A0A163ZMC2_9BRAD</name>
<evidence type="ECO:0000313" key="3">
    <source>
        <dbReference type="Proteomes" id="UP000076574"/>
    </source>
</evidence>
<dbReference type="Gene3D" id="1.10.10.10">
    <property type="entry name" value="Winged helix-like DNA-binding domain superfamily/Winged helix DNA-binding domain"/>
    <property type="match status" value="1"/>
</dbReference>
<dbReference type="InterPro" id="IPR036388">
    <property type="entry name" value="WH-like_DNA-bd_sf"/>
</dbReference>
<evidence type="ECO:0000313" key="2">
    <source>
        <dbReference type="EMBL" id="KZD23639.1"/>
    </source>
</evidence>
<keyword evidence="3" id="KW-1185">Reference proteome</keyword>
<dbReference type="SMART" id="SM00421">
    <property type="entry name" value="HTH_LUXR"/>
    <property type="match status" value="1"/>
</dbReference>
<reference evidence="2 3" key="1">
    <citation type="submission" date="2016-03" db="EMBL/GenBank/DDBJ databases">
        <title>Microsymbionts genomes from the relict species Vavilovia formosa (Stev.) Fed.</title>
        <authorList>
            <person name="Kopat V."/>
            <person name="Chirak E."/>
            <person name="Kimeklis A."/>
            <person name="Andronov E."/>
        </authorList>
    </citation>
    <scope>NUCLEOTIDE SEQUENCE [LARGE SCALE GENOMIC DNA]</scope>
    <source>
        <strain evidence="2 3">Vaf07</strain>
    </source>
</reference>
<gene>
    <name evidence="2" type="ORF">A4A58_26320</name>
</gene>
<dbReference type="InterPro" id="IPR000792">
    <property type="entry name" value="Tscrpt_reg_LuxR_C"/>
</dbReference>
<accession>A0A163ZMC2</accession>
<dbReference type="EMBL" id="LVYV01000009">
    <property type="protein sequence ID" value="KZD23639.1"/>
    <property type="molecule type" value="Genomic_DNA"/>
</dbReference>
<dbReference type="STRING" id="943830.A4A58_26320"/>
<evidence type="ECO:0000259" key="1">
    <source>
        <dbReference type="SMART" id="SM00421"/>
    </source>
</evidence>
<comment type="caution">
    <text evidence="2">The sequence shown here is derived from an EMBL/GenBank/DDBJ whole genome shotgun (WGS) entry which is preliminary data.</text>
</comment>